<sequence>MASPQEDWQDPTGGVLTAVLEACEADAPEELAQLLQQLADGGWDPNVPGPDGDTALHIAALYGSEACVDQLLAAGAAAATTNPEDGTTPFHDAAAGGYDSILTKLAAAAARQLPWVAATLVAPADGPGDDSDSMQRPAGADEGGARSGTGDGGAELAAIVNLRDAEGETALHAAARGNHLSTVRLLLLLGADALLAAQGGALPEDEAEEEAVVALLRGAAGTERAVGSRE</sequence>
<evidence type="ECO:0000256" key="2">
    <source>
        <dbReference type="ARBA" id="ARBA00023043"/>
    </source>
</evidence>
<feature type="region of interest" description="Disordered" evidence="4">
    <location>
        <begin position="124"/>
        <end position="151"/>
    </location>
</feature>
<dbReference type="PROSITE" id="PS50297">
    <property type="entry name" value="ANK_REP_REGION"/>
    <property type="match status" value="2"/>
</dbReference>
<evidence type="ECO:0000256" key="3">
    <source>
        <dbReference type="PROSITE-ProRule" id="PRU00023"/>
    </source>
</evidence>
<organism evidence="5 6">
    <name type="scientific">Monoraphidium neglectum</name>
    <dbReference type="NCBI Taxonomy" id="145388"/>
    <lineage>
        <taxon>Eukaryota</taxon>
        <taxon>Viridiplantae</taxon>
        <taxon>Chlorophyta</taxon>
        <taxon>core chlorophytes</taxon>
        <taxon>Chlorophyceae</taxon>
        <taxon>CS clade</taxon>
        <taxon>Sphaeropleales</taxon>
        <taxon>Selenastraceae</taxon>
        <taxon>Monoraphidium</taxon>
    </lineage>
</organism>
<dbReference type="PANTHER" id="PTHR24171">
    <property type="entry name" value="ANKYRIN REPEAT DOMAIN-CONTAINING PROTEIN 39-RELATED"/>
    <property type="match status" value="1"/>
</dbReference>
<evidence type="ECO:0000313" key="5">
    <source>
        <dbReference type="EMBL" id="KIZ06186.1"/>
    </source>
</evidence>
<reference evidence="5 6" key="1">
    <citation type="journal article" date="2013" name="BMC Genomics">
        <title>Reconstruction of the lipid metabolism for the microalga Monoraphidium neglectum from its genome sequence reveals characteristics suitable for biofuel production.</title>
        <authorList>
            <person name="Bogen C."/>
            <person name="Al-Dilaimi A."/>
            <person name="Albersmeier A."/>
            <person name="Wichmann J."/>
            <person name="Grundmann M."/>
            <person name="Rupp O."/>
            <person name="Lauersen K.J."/>
            <person name="Blifernez-Klassen O."/>
            <person name="Kalinowski J."/>
            <person name="Goesmann A."/>
            <person name="Mussgnug J.H."/>
            <person name="Kruse O."/>
        </authorList>
    </citation>
    <scope>NUCLEOTIDE SEQUENCE [LARGE SCALE GENOMIC DNA]</scope>
    <source>
        <strain evidence="5 6">SAG 48.87</strain>
    </source>
</reference>
<dbReference type="GeneID" id="25734655"/>
<dbReference type="SMART" id="SM00248">
    <property type="entry name" value="ANK"/>
    <property type="match status" value="3"/>
</dbReference>
<dbReference type="KEGG" id="mng:MNEG_1777"/>
<keyword evidence="6" id="KW-1185">Reference proteome</keyword>
<proteinExistence type="predicted"/>
<dbReference type="SUPFAM" id="SSF48403">
    <property type="entry name" value="Ankyrin repeat"/>
    <property type="match status" value="1"/>
</dbReference>
<dbReference type="STRING" id="145388.A0A0D2NP41"/>
<evidence type="ECO:0000256" key="4">
    <source>
        <dbReference type="SAM" id="MobiDB-lite"/>
    </source>
</evidence>
<dbReference type="OrthoDB" id="509238at2759"/>
<dbReference type="PROSITE" id="PS50088">
    <property type="entry name" value="ANK_REPEAT"/>
    <property type="match status" value="2"/>
</dbReference>
<feature type="repeat" description="ANK" evidence="3">
    <location>
        <begin position="166"/>
        <end position="198"/>
    </location>
</feature>
<dbReference type="EMBL" id="KK100404">
    <property type="protein sequence ID" value="KIZ06186.1"/>
    <property type="molecule type" value="Genomic_DNA"/>
</dbReference>
<feature type="repeat" description="ANK" evidence="3">
    <location>
        <begin position="51"/>
        <end position="83"/>
    </location>
</feature>
<feature type="compositionally biased region" description="Gly residues" evidence="4">
    <location>
        <begin position="141"/>
        <end position="151"/>
    </location>
</feature>
<dbReference type="InterPro" id="IPR002110">
    <property type="entry name" value="Ankyrin_rpt"/>
</dbReference>
<evidence type="ECO:0000256" key="1">
    <source>
        <dbReference type="ARBA" id="ARBA00022737"/>
    </source>
</evidence>
<protein>
    <submittedName>
        <fullName evidence="5">Uncharacterized protein</fullName>
    </submittedName>
</protein>
<name>A0A0D2NP41_9CHLO</name>
<evidence type="ECO:0000313" key="6">
    <source>
        <dbReference type="Proteomes" id="UP000054498"/>
    </source>
</evidence>
<dbReference type="AlphaFoldDB" id="A0A0D2NP41"/>
<dbReference type="InterPro" id="IPR036770">
    <property type="entry name" value="Ankyrin_rpt-contain_sf"/>
</dbReference>
<dbReference type="Pfam" id="PF00023">
    <property type="entry name" value="Ank"/>
    <property type="match status" value="1"/>
</dbReference>
<gene>
    <name evidence="5" type="ORF">MNEG_1777</name>
</gene>
<keyword evidence="1" id="KW-0677">Repeat</keyword>
<dbReference type="Gene3D" id="1.25.40.20">
    <property type="entry name" value="Ankyrin repeat-containing domain"/>
    <property type="match status" value="2"/>
</dbReference>
<accession>A0A0D2NP41</accession>
<keyword evidence="2 3" id="KW-0040">ANK repeat</keyword>
<dbReference type="RefSeq" id="XP_013905205.1">
    <property type="nucleotide sequence ID" value="XM_014049751.1"/>
</dbReference>
<dbReference type="Pfam" id="PF12796">
    <property type="entry name" value="Ank_2"/>
    <property type="match status" value="1"/>
</dbReference>
<dbReference type="Proteomes" id="UP000054498">
    <property type="component" value="Unassembled WGS sequence"/>
</dbReference>